<name>A0A0V8JQN5_9BACI</name>
<dbReference type="InterPro" id="IPR017937">
    <property type="entry name" value="Thioredoxin_CS"/>
</dbReference>
<dbReference type="InterPro" id="IPR013766">
    <property type="entry name" value="Thioredoxin_domain"/>
</dbReference>
<dbReference type="PANTHER" id="PTHR42852">
    <property type="entry name" value="THIOL:DISULFIDE INTERCHANGE PROTEIN DSBE"/>
    <property type="match status" value="1"/>
</dbReference>
<proteinExistence type="predicted"/>
<dbReference type="EMBL" id="LNQP01000005">
    <property type="protein sequence ID" value="KSU89406.1"/>
    <property type="molecule type" value="Genomic_DNA"/>
</dbReference>
<organism evidence="3 4">
    <name type="scientific">Priestia veravalensis</name>
    <dbReference type="NCBI Taxonomy" id="1414648"/>
    <lineage>
        <taxon>Bacteria</taxon>
        <taxon>Bacillati</taxon>
        <taxon>Bacillota</taxon>
        <taxon>Bacilli</taxon>
        <taxon>Bacillales</taxon>
        <taxon>Bacillaceae</taxon>
        <taxon>Priestia</taxon>
    </lineage>
</organism>
<dbReference type="InterPro" id="IPR000866">
    <property type="entry name" value="AhpC/TSA"/>
</dbReference>
<evidence type="ECO:0000256" key="1">
    <source>
        <dbReference type="ARBA" id="ARBA00023157"/>
    </source>
</evidence>
<protein>
    <submittedName>
        <fullName evidence="3">Peroxiredoxin</fullName>
    </submittedName>
</protein>
<dbReference type="Gene3D" id="3.40.30.10">
    <property type="entry name" value="Glutaredoxin"/>
    <property type="match status" value="1"/>
</dbReference>
<accession>A0A0V8JQN5</accession>
<dbReference type="InterPro" id="IPR036249">
    <property type="entry name" value="Thioredoxin-like_sf"/>
</dbReference>
<dbReference type="Pfam" id="PF00578">
    <property type="entry name" value="AhpC-TSA"/>
    <property type="match status" value="1"/>
</dbReference>
<evidence type="ECO:0000313" key="3">
    <source>
        <dbReference type="EMBL" id="KSU89406.1"/>
    </source>
</evidence>
<dbReference type="PANTHER" id="PTHR42852:SF13">
    <property type="entry name" value="PROTEIN DIPZ"/>
    <property type="match status" value="1"/>
</dbReference>
<keyword evidence="1" id="KW-1015">Disulfide bond</keyword>
<comment type="caution">
    <text evidence="3">The sequence shown here is derived from an EMBL/GenBank/DDBJ whole genome shotgun (WGS) entry which is preliminary data.</text>
</comment>
<reference evidence="3 4" key="1">
    <citation type="submission" date="2015-11" db="EMBL/GenBank/DDBJ databases">
        <title>Bacillus caseinolyticus sp nov.</title>
        <authorList>
            <person name="Dastager S.G."/>
            <person name="Mawlankar R."/>
        </authorList>
    </citation>
    <scope>NUCLEOTIDE SEQUENCE [LARGE SCALE GENOMIC DNA]</scope>
    <source>
        <strain evidence="3 4">SGD-V-76</strain>
    </source>
</reference>
<dbReference type="PROSITE" id="PS51352">
    <property type="entry name" value="THIOREDOXIN_2"/>
    <property type="match status" value="1"/>
</dbReference>
<feature type="domain" description="Thioredoxin" evidence="2">
    <location>
        <begin position="56"/>
        <end position="197"/>
    </location>
</feature>
<gene>
    <name evidence="3" type="ORF">AS180_02315</name>
</gene>
<dbReference type="Proteomes" id="UP000053681">
    <property type="component" value="Unassembled WGS sequence"/>
</dbReference>
<dbReference type="CDD" id="cd02966">
    <property type="entry name" value="TlpA_like_family"/>
    <property type="match status" value="1"/>
</dbReference>
<evidence type="ECO:0000259" key="2">
    <source>
        <dbReference type="PROSITE" id="PS51352"/>
    </source>
</evidence>
<keyword evidence="4" id="KW-1185">Reference proteome</keyword>
<dbReference type="GeneID" id="93682333"/>
<sequence>MLKKVIATLLLVGFASFAAWQALAPKDDEGEKLSSYEDLNIKEGQAEVANGEPYGLEPGDQAPPFTLKDTQGKSVQLSDFKGKKIILNFWATWCPPCKEEMPAMQQFHDTSGKEVHILAVNLTSSEGSKQSVSTFLKENKLSFQVLLDEKDEVATKAYRVMTIPTSYFINEKGKIVKRINGPMTLEQMETFASESSS</sequence>
<dbReference type="PROSITE" id="PS00194">
    <property type="entry name" value="THIOREDOXIN_1"/>
    <property type="match status" value="1"/>
</dbReference>
<dbReference type="GO" id="GO:0016491">
    <property type="term" value="F:oxidoreductase activity"/>
    <property type="evidence" value="ECO:0007669"/>
    <property type="project" value="InterPro"/>
</dbReference>
<evidence type="ECO:0000313" key="4">
    <source>
        <dbReference type="Proteomes" id="UP000053681"/>
    </source>
</evidence>
<dbReference type="RefSeq" id="WP_025911136.1">
    <property type="nucleotide sequence ID" value="NZ_KQ758628.1"/>
</dbReference>
<dbReference type="SUPFAM" id="SSF52833">
    <property type="entry name" value="Thioredoxin-like"/>
    <property type="match status" value="1"/>
</dbReference>
<dbReference type="InterPro" id="IPR050553">
    <property type="entry name" value="Thioredoxin_ResA/DsbE_sf"/>
</dbReference>
<dbReference type="AlphaFoldDB" id="A0A0V8JQN5"/>
<dbReference type="GO" id="GO:0016209">
    <property type="term" value="F:antioxidant activity"/>
    <property type="evidence" value="ECO:0007669"/>
    <property type="project" value="InterPro"/>
</dbReference>